<sequence>MVRIQGVRLEVARKSWFRIASGSRLRPRSHPRPSPLPLKSVVARSSADFRRRAAKSGISGFLLVVSVCDEDGLLDVARFFRLGLRGIVLGIWTAGGEGGGLEAFRAAECVKSLQLAPLCRLSFLSTSIDPLLALHAASRFRVVVATGCGGGRGMASMAKKSVGDLTATNLKGKKVFLRADLNVPLDENQHITDDTGVRAAIPTIKHSINNGASVILSSPLVCVILMFLVLELLFFL</sequence>
<dbReference type="GO" id="GO:0006096">
    <property type="term" value="P:glycolytic process"/>
    <property type="evidence" value="ECO:0007669"/>
    <property type="project" value="InterPro"/>
</dbReference>
<dbReference type="InterPro" id="IPR036043">
    <property type="entry name" value="Phosphoglycerate_kinase_sf"/>
</dbReference>
<gene>
    <name evidence="14" type="ORF">CKAN_02662000</name>
</gene>
<evidence type="ECO:0000256" key="3">
    <source>
        <dbReference type="ARBA" id="ARBA00005215"/>
    </source>
</evidence>
<evidence type="ECO:0000256" key="4">
    <source>
        <dbReference type="ARBA" id="ARBA00008982"/>
    </source>
</evidence>
<comment type="catalytic activity">
    <reaction evidence="1 11">
        <text>(2R)-3-phosphoglycerate + ATP = (2R)-3-phospho-glyceroyl phosphate + ADP</text>
        <dbReference type="Rhea" id="RHEA:14801"/>
        <dbReference type="ChEBI" id="CHEBI:30616"/>
        <dbReference type="ChEBI" id="CHEBI:57604"/>
        <dbReference type="ChEBI" id="CHEBI:58272"/>
        <dbReference type="ChEBI" id="CHEBI:456216"/>
        <dbReference type="EC" id="2.7.2.3"/>
    </reaction>
</comment>
<dbReference type="InterPro" id="IPR001576">
    <property type="entry name" value="Phosphoglycerate_kinase"/>
</dbReference>
<dbReference type="PANTHER" id="PTHR11406:SF23">
    <property type="entry name" value="PHOSPHOGLYCERATE KINASE 1, CHLOROPLASTIC-RELATED"/>
    <property type="match status" value="1"/>
</dbReference>
<dbReference type="Proteomes" id="UP000283530">
    <property type="component" value="Unassembled WGS sequence"/>
</dbReference>
<dbReference type="PROSITE" id="PS00111">
    <property type="entry name" value="PGLYCERATE_KINASE"/>
    <property type="match status" value="1"/>
</dbReference>
<keyword evidence="9" id="KW-0067">ATP-binding</keyword>
<proteinExistence type="inferred from homology"/>
<evidence type="ECO:0000256" key="13">
    <source>
        <dbReference type="SAM" id="Phobius"/>
    </source>
</evidence>
<evidence type="ECO:0000256" key="5">
    <source>
        <dbReference type="ARBA" id="ARBA00013061"/>
    </source>
</evidence>
<name>A0A3S3NRH5_9MAGN</name>
<evidence type="ECO:0000256" key="10">
    <source>
        <dbReference type="ARBA" id="ARBA00022842"/>
    </source>
</evidence>
<keyword evidence="10" id="KW-0460">Magnesium</keyword>
<comment type="caution">
    <text evidence="14">The sequence shown here is derived from an EMBL/GenBank/DDBJ whole genome shotgun (WGS) entry which is preliminary data.</text>
</comment>
<evidence type="ECO:0000256" key="8">
    <source>
        <dbReference type="ARBA" id="ARBA00022777"/>
    </source>
</evidence>
<evidence type="ECO:0000256" key="9">
    <source>
        <dbReference type="ARBA" id="ARBA00022840"/>
    </source>
</evidence>
<dbReference type="GO" id="GO:0004618">
    <property type="term" value="F:phosphoglycerate kinase activity"/>
    <property type="evidence" value="ECO:0007669"/>
    <property type="project" value="UniProtKB-EC"/>
</dbReference>
<dbReference type="PRINTS" id="PR00477">
    <property type="entry name" value="PHGLYCKINASE"/>
</dbReference>
<evidence type="ECO:0000256" key="2">
    <source>
        <dbReference type="ARBA" id="ARBA00001946"/>
    </source>
</evidence>
<dbReference type="Pfam" id="PF00162">
    <property type="entry name" value="PGK"/>
    <property type="match status" value="1"/>
</dbReference>
<keyword evidence="6 11" id="KW-0808">Transferase</keyword>
<reference evidence="14 15" key="1">
    <citation type="journal article" date="2019" name="Nat. Plants">
        <title>Stout camphor tree genome fills gaps in understanding of flowering plant genome evolution.</title>
        <authorList>
            <person name="Chaw S.M."/>
            <person name="Liu Y.C."/>
            <person name="Wu Y.W."/>
            <person name="Wang H.Y."/>
            <person name="Lin C.I."/>
            <person name="Wu C.S."/>
            <person name="Ke H.M."/>
            <person name="Chang L.Y."/>
            <person name="Hsu C.Y."/>
            <person name="Yang H.T."/>
            <person name="Sudianto E."/>
            <person name="Hsu M.H."/>
            <person name="Wu K.P."/>
            <person name="Wang L.N."/>
            <person name="Leebens-Mack J.H."/>
            <person name="Tsai I.J."/>
        </authorList>
    </citation>
    <scope>NUCLEOTIDE SEQUENCE [LARGE SCALE GENOMIC DNA]</scope>
    <source>
        <strain evidence="15">cv. Chaw 1501</strain>
        <tissue evidence="14">Young leaves</tissue>
    </source>
</reference>
<evidence type="ECO:0000313" key="15">
    <source>
        <dbReference type="Proteomes" id="UP000283530"/>
    </source>
</evidence>
<protein>
    <recommendedName>
        <fullName evidence="5 11">Phosphoglycerate kinase</fullName>
        <ecNumber evidence="5 11">2.7.2.3</ecNumber>
    </recommendedName>
</protein>
<comment type="subunit">
    <text evidence="12">Monomer.</text>
</comment>
<feature type="transmembrane region" description="Helical" evidence="13">
    <location>
        <begin position="214"/>
        <end position="235"/>
    </location>
</feature>
<evidence type="ECO:0000256" key="1">
    <source>
        <dbReference type="ARBA" id="ARBA00000642"/>
    </source>
</evidence>
<dbReference type="OrthoDB" id="1653275at2759"/>
<organism evidence="14 15">
    <name type="scientific">Cinnamomum micranthum f. kanehirae</name>
    <dbReference type="NCBI Taxonomy" id="337451"/>
    <lineage>
        <taxon>Eukaryota</taxon>
        <taxon>Viridiplantae</taxon>
        <taxon>Streptophyta</taxon>
        <taxon>Embryophyta</taxon>
        <taxon>Tracheophyta</taxon>
        <taxon>Spermatophyta</taxon>
        <taxon>Magnoliopsida</taxon>
        <taxon>Magnoliidae</taxon>
        <taxon>Laurales</taxon>
        <taxon>Lauraceae</taxon>
        <taxon>Cinnamomum</taxon>
    </lineage>
</organism>
<evidence type="ECO:0000313" key="14">
    <source>
        <dbReference type="EMBL" id="RWR97200.1"/>
    </source>
</evidence>
<dbReference type="SUPFAM" id="SSF53748">
    <property type="entry name" value="Phosphoglycerate kinase"/>
    <property type="match status" value="1"/>
</dbReference>
<dbReference type="GO" id="GO:0005524">
    <property type="term" value="F:ATP binding"/>
    <property type="evidence" value="ECO:0007669"/>
    <property type="project" value="UniProtKB-KW"/>
</dbReference>
<evidence type="ECO:0000256" key="12">
    <source>
        <dbReference type="RuleBase" id="RU000696"/>
    </source>
</evidence>
<keyword evidence="13" id="KW-1133">Transmembrane helix</keyword>
<dbReference type="EC" id="2.7.2.3" evidence="5 11"/>
<dbReference type="GO" id="GO:0043531">
    <property type="term" value="F:ADP binding"/>
    <property type="evidence" value="ECO:0007669"/>
    <property type="project" value="TreeGrafter"/>
</dbReference>
<evidence type="ECO:0000256" key="6">
    <source>
        <dbReference type="ARBA" id="ARBA00022679"/>
    </source>
</evidence>
<comment type="cofactor">
    <cofactor evidence="2">
        <name>Mg(2+)</name>
        <dbReference type="ChEBI" id="CHEBI:18420"/>
    </cofactor>
</comment>
<keyword evidence="8 11" id="KW-0418">Kinase</keyword>
<keyword evidence="7" id="KW-0547">Nucleotide-binding</keyword>
<evidence type="ECO:0000256" key="7">
    <source>
        <dbReference type="ARBA" id="ARBA00022741"/>
    </source>
</evidence>
<comment type="similarity">
    <text evidence="4 11">Belongs to the phosphoglycerate kinase family.</text>
</comment>
<dbReference type="EMBL" id="QPKB01000012">
    <property type="protein sequence ID" value="RWR97200.1"/>
    <property type="molecule type" value="Genomic_DNA"/>
</dbReference>
<dbReference type="GO" id="GO:0005829">
    <property type="term" value="C:cytosol"/>
    <property type="evidence" value="ECO:0007669"/>
    <property type="project" value="TreeGrafter"/>
</dbReference>
<dbReference type="AlphaFoldDB" id="A0A3S3NRH5"/>
<dbReference type="Gene3D" id="3.40.50.1260">
    <property type="entry name" value="Phosphoglycerate kinase, N-terminal domain"/>
    <property type="match status" value="1"/>
</dbReference>
<accession>A0A3S3NRH5</accession>
<keyword evidence="13" id="KW-0812">Transmembrane</keyword>
<dbReference type="PANTHER" id="PTHR11406">
    <property type="entry name" value="PHOSPHOGLYCERATE KINASE"/>
    <property type="match status" value="1"/>
</dbReference>
<keyword evidence="15" id="KW-1185">Reference proteome</keyword>
<keyword evidence="13" id="KW-0472">Membrane</keyword>
<dbReference type="STRING" id="337451.A0A3S3NRH5"/>
<dbReference type="GO" id="GO:0006094">
    <property type="term" value="P:gluconeogenesis"/>
    <property type="evidence" value="ECO:0007669"/>
    <property type="project" value="TreeGrafter"/>
</dbReference>
<evidence type="ECO:0000256" key="11">
    <source>
        <dbReference type="RuleBase" id="RU000532"/>
    </source>
</evidence>
<dbReference type="InterPro" id="IPR015824">
    <property type="entry name" value="Phosphoglycerate_kinase_N"/>
</dbReference>
<comment type="pathway">
    <text evidence="3">Carbohydrate biosynthesis; Calvin cycle.</text>
</comment>
<dbReference type="InterPro" id="IPR015911">
    <property type="entry name" value="Phosphoglycerate_kinase_CS"/>
</dbReference>